<sequence>MTDIDDQDDGDPMRPVVDEIASACKDAGLTVAVVESLTSGATSAALGRGEDASDWFRGSVVAYQMHTKRRLLDVPPGLDPATPECALHLASHGLTLLDADVCVSITGVGGPDAEGSHPPGEVHVGTATSTDSRVSSFRFSGDPQDVVDQSVLAAVTAVRDAVRDASRH</sequence>
<comment type="caution">
    <text evidence="2">The sequence shown here is derived from an EMBL/GenBank/DDBJ whole genome shotgun (WGS) entry which is preliminary data.</text>
</comment>
<accession>A0A498CK83</accession>
<dbReference type="Proteomes" id="UP000273158">
    <property type="component" value="Unassembled WGS sequence"/>
</dbReference>
<dbReference type="RefSeq" id="WP_121057343.1">
    <property type="nucleotide sequence ID" value="NZ_RCDB01000001.1"/>
</dbReference>
<proteinExistence type="predicted"/>
<evidence type="ECO:0000259" key="1">
    <source>
        <dbReference type="Pfam" id="PF02464"/>
    </source>
</evidence>
<dbReference type="OrthoDB" id="1253990at2"/>
<dbReference type="InterPro" id="IPR036653">
    <property type="entry name" value="CinA-like_C"/>
</dbReference>
<dbReference type="SUPFAM" id="SSF142433">
    <property type="entry name" value="CinA-like"/>
    <property type="match status" value="1"/>
</dbReference>
<dbReference type="NCBIfam" id="TIGR00199">
    <property type="entry name" value="PncC_domain"/>
    <property type="match status" value="1"/>
</dbReference>
<dbReference type="Gene3D" id="3.90.950.20">
    <property type="entry name" value="CinA-like"/>
    <property type="match status" value="1"/>
</dbReference>
<dbReference type="EMBL" id="RCDB01000001">
    <property type="protein sequence ID" value="RLK52551.1"/>
    <property type="molecule type" value="Genomic_DNA"/>
</dbReference>
<dbReference type="InterPro" id="IPR008136">
    <property type="entry name" value="CinA_C"/>
</dbReference>
<name>A0A498CK83_9MICO</name>
<protein>
    <submittedName>
        <fullName evidence="2">Nicotinamide-nucleotide amidase</fullName>
    </submittedName>
</protein>
<evidence type="ECO:0000313" key="2">
    <source>
        <dbReference type="EMBL" id="RLK52551.1"/>
    </source>
</evidence>
<gene>
    <name evidence="2" type="ORF">C7474_0499</name>
</gene>
<evidence type="ECO:0000313" key="3">
    <source>
        <dbReference type="Proteomes" id="UP000273158"/>
    </source>
</evidence>
<dbReference type="Pfam" id="PF02464">
    <property type="entry name" value="CinA"/>
    <property type="match status" value="1"/>
</dbReference>
<organism evidence="2 3">
    <name type="scientific">Microbacterium telephonicum</name>
    <dbReference type="NCBI Taxonomy" id="1714841"/>
    <lineage>
        <taxon>Bacteria</taxon>
        <taxon>Bacillati</taxon>
        <taxon>Actinomycetota</taxon>
        <taxon>Actinomycetes</taxon>
        <taxon>Micrococcales</taxon>
        <taxon>Microbacteriaceae</taxon>
        <taxon>Microbacterium</taxon>
    </lineage>
</organism>
<feature type="domain" description="CinA C-terminal" evidence="1">
    <location>
        <begin position="16"/>
        <end position="160"/>
    </location>
</feature>
<reference evidence="2 3" key="1">
    <citation type="journal article" date="2015" name="Stand. Genomic Sci.">
        <title>Genomic Encyclopedia of Bacterial and Archaeal Type Strains, Phase III: the genomes of soil and plant-associated and newly described type strains.</title>
        <authorList>
            <person name="Whitman W.B."/>
            <person name="Woyke T."/>
            <person name="Klenk H.P."/>
            <person name="Zhou Y."/>
            <person name="Lilburn T.G."/>
            <person name="Beck B.J."/>
            <person name="De Vos P."/>
            <person name="Vandamme P."/>
            <person name="Eisen J.A."/>
            <person name="Garrity G."/>
            <person name="Hugenholtz P."/>
            <person name="Kyrpides N.C."/>
        </authorList>
    </citation>
    <scope>NUCLEOTIDE SEQUENCE [LARGE SCALE GENOMIC DNA]</scope>
    <source>
        <strain evidence="2 3">S2T63</strain>
    </source>
</reference>
<dbReference type="AlphaFoldDB" id="A0A498CK83"/>
<keyword evidence="3" id="KW-1185">Reference proteome</keyword>